<evidence type="ECO:0000313" key="2">
    <source>
        <dbReference type="Proteomes" id="UP000460715"/>
    </source>
</evidence>
<gene>
    <name evidence="1" type="ORF">E0493_18565</name>
</gene>
<dbReference type="Proteomes" id="UP000460715">
    <property type="component" value="Unassembled WGS sequence"/>
</dbReference>
<dbReference type="RefSeq" id="WP_160938764.1">
    <property type="nucleotide sequence ID" value="NZ_SNVJ01000020.1"/>
</dbReference>
<reference evidence="1 2" key="1">
    <citation type="submission" date="2019-03" db="EMBL/GenBank/DDBJ databases">
        <title>Roseomonas sp. a novel Roseomonas species isolated from Sea whip Gorgonian.</title>
        <authorList>
            <person name="Li F."/>
            <person name="Pan X."/>
            <person name="Huang S."/>
            <person name="Li Z."/>
            <person name="Meng B."/>
        </authorList>
    </citation>
    <scope>NUCLEOTIDE SEQUENCE [LARGE SCALE GENOMIC DNA]</scope>
    <source>
        <strain evidence="1 2">M0104</strain>
    </source>
</reference>
<evidence type="ECO:0000313" key="1">
    <source>
        <dbReference type="EMBL" id="MXP65355.1"/>
    </source>
</evidence>
<dbReference type="AlphaFoldDB" id="A0A845BEH9"/>
<dbReference type="OrthoDB" id="283948at2"/>
<name>A0A845BEH9_9PROT</name>
<evidence type="ECO:0008006" key="3">
    <source>
        <dbReference type="Google" id="ProtNLM"/>
    </source>
</evidence>
<accession>A0A845BEH9</accession>
<dbReference type="EMBL" id="SNVJ01000020">
    <property type="protein sequence ID" value="MXP65355.1"/>
    <property type="molecule type" value="Genomic_DNA"/>
</dbReference>
<comment type="caution">
    <text evidence="1">The sequence shown here is derived from an EMBL/GenBank/DDBJ whole genome shotgun (WGS) entry which is preliminary data.</text>
</comment>
<protein>
    <recommendedName>
        <fullName evidence="3">Phage baseplate protein</fullName>
    </recommendedName>
</protein>
<proteinExistence type="predicted"/>
<organism evidence="1 2">
    <name type="scientific">Teichococcus coralli</name>
    <dbReference type="NCBI Taxonomy" id="2545983"/>
    <lineage>
        <taxon>Bacteria</taxon>
        <taxon>Pseudomonadati</taxon>
        <taxon>Pseudomonadota</taxon>
        <taxon>Alphaproteobacteria</taxon>
        <taxon>Acetobacterales</taxon>
        <taxon>Roseomonadaceae</taxon>
        <taxon>Roseomonas</taxon>
    </lineage>
</organism>
<sequence length="272" mass="29061">MDRQPSTHPVALPAVVWRPALGAFELAVAEAAAAAAPRPQRATALLDALIEGLEGAPMTPALARSLSCGTREWLLRRAALRFRPDLAWFEADCDTCGAAYDLSLDLRAMPLREPGAAFPVASVETSLGRRGFEAPNGGHEEALAEAAGPDPRRRLLALCGLSPEAETEAHRFTEADCERIDAALEEISPELGEAVASTCPSCGGAAVARVDPFRFGYPAPRGILREVHLLASAYGWSQEAILAMPAARRHDYAALIERDRQARLGHRGMGLP</sequence>
<keyword evidence="2" id="KW-1185">Reference proteome</keyword>